<gene>
    <name evidence="2" type="ORF">JI739_12660</name>
</gene>
<dbReference type="PANTHER" id="PTHR37309:SF1">
    <property type="entry name" value="SLR0284 PROTEIN"/>
    <property type="match status" value="1"/>
</dbReference>
<keyword evidence="3" id="KW-1185">Reference proteome</keyword>
<feature type="transmembrane region" description="Helical" evidence="1">
    <location>
        <begin position="57"/>
        <end position="77"/>
    </location>
</feature>
<evidence type="ECO:0000256" key="1">
    <source>
        <dbReference type="SAM" id="Phobius"/>
    </source>
</evidence>
<dbReference type="RefSeq" id="WP_201684281.1">
    <property type="nucleotide sequence ID" value="NZ_JAEQNA010000004.1"/>
</dbReference>
<name>A0A936ZJZ8_9BURK</name>
<evidence type="ECO:0000313" key="3">
    <source>
        <dbReference type="Proteomes" id="UP000613011"/>
    </source>
</evidence>
<dbReference type="AlphaFoldDB" id="A0A936ZJZ8"/>
<organism evidence="2 3">
    <name type="scientific">Ramlibacter aurantiacus</name>
    <dbReference type="NCBI Taxonomy" id="2801330"/>
    <lineage>
        <taxon>Bacteria</taxon>
        <taxon>Pseudomonadati</taxon>
        <taxon>Pseudomonadota</taxon>
        <taxon>Betaproteobacteria</taxon>
        <taxon>Burkholderiales</taxon>
        <taxon>Comamonadaceae</taxon>
        <taxon>Ramlibacter</taxon>
    </lineage>
</organism>
<feature type="transmembrane region" description="Helical" evidence="1">
    <location>
        <begin position="89"/>
        <end position="110"/>
    </location>
</feature>
<evidence type="ECO:0000313" key="2">
    <source>
        <dbReference type="EMBL" id="MBL0421202.1"/>
    </source>
</evidence>
<proteinExistence type="predicted"/>
<sequence>MKLIAKWLLSAIALLFVANIYTGVSVPDFTTALLAALVLGLLNMLVRPVLVVLTFPVTLVTLGLFLFVINALMFWAASGLLQGFQVRGFGAALLGSLIYSFLGVIIDSALERLFSKK</sequence>
<accession>A0A936ZJZ8</accession>
<dbReference type="EMBL" id="JAEQNA010000004">
    <property type="protein sequence ID" value="MBL0421202.1"/>
    <property type="molecule type" value="Genomic_DNA"/>
</dbReference>
<comment type="caution">
    <text evidence="2">The sequence shown here is derived from an EMBL/GenBank/DDBJ whole genome shotgun (WGS) entry which is preliminary data.</text>
</comment>
<keyword evidence="1" id="KW-1133">Transmembrane helix</keyword>
<dbReference type="Pfam" id="PF04020">
    <property type="entry name" value="Phage_holin_4_2"/>
    <property type="match status" value="1"/>
</dbReference>
<keyword evidence="1" id="KW-0812">Transmembrane</keyword>
<reference evidence="2" key="1">
    <citation type="submission" date="2021-01" db="EMBL/GenBank/DDBJ databases">
        <title>Ramlibacter sp. strain AW1 16S ribosomal RNA gene Genome sequencing and assembly.</title>
        <authorList>
            <person name="Kang M."/>
        </authorList>
    </citation>
    <scope>NUCLEOTIDE SEQUENCE</scope>
    <source>
        <strain evidence="2">AW1</strain>
    </source>
</reference>
<protein>
    <submittedName>
        <fullName evidence="2">Phage holin family protein</fullName>
    </submittedName>
</protein>
<dbReference type="Proteomes" id="UP000613011">
    <property type="component" value="Unassembled WGS sequence"/>
</dbReference>
<dbReference type="InterPro" id="IPR007165">
    <property type="entry name" value="Phage_holin_4_2"/>
</dbReference>
<feature type="transmembrane region" description="Helical" evidence="1">
    <location>
        <begin position="32"/>
        <end position="50"/>
    </location>
</feature>
<dbReference type="PANTHER" id="PTHR37309">
    <property type="entry name" value="SLR0284 PROTEIN"/>
    <property type="match status" value="1"/>
</dbReference>
<keyword evidence="1" id="KW-0472">Membrane</keyword>